<name>A0A0F8XJ60_9ZZZZ</name>
<gene>
    <name evidence="1" type="ORF">LCGC14_2939340</name>
</gene>
<organism evidence="1">
    <name type="scientific">marine sediment metagenome</name>
    <dbReference type="NCBI Taxonomy" id="412755"/>
    <lineage>
        <taxon>unclassified sequences</taxon>
        <taxon>metagenomes</taxon>
        <taxon>ecological metagenomes</taxon>
    </lineage>
</organism>
<dbReference type="InterPro" id="IPR011518">
    <property type="entry name" value="Transposase_36"/>
</dbReference>
<dbReference type="AlphaFoldDB" id="A0A0F8XJ60"/>
<dbReference type="NCBIfam" id="NF033519">
    <property type="entry name" value="transpos_ISAzo13"/>
    <property type="match status" value="1"/>
</dbReference>
<proteinExistence type="predicted"/>
<evidence type="ECO:0000313" key="1">
    <source>
        <dbReference type="EMBL" id="KKK68908.1"/>
    </source>
</evidence>
<reference evidence="1" key="1">
    <citation type="journal article" date="2015" name="Nature">
        <title>Complex archaea that bridge the gap between prokaryotes and eukaryotes.</title>
        <authorList>
            <person name="Spang A."/>
            <person name="Saw J.H."/>
            <person name="Jorgensen S.L."/>
            <person name="Zaremba-Niedzwiedzka K."/>
            <person name="Martijn J."/>
            <person name="Lind A.E."/>
            <person name="van Eijk R."/>
            <person name="Schleper C."/>
            <person name="Guy L."/>
            <person name="Ettema T.J."/>
        </authorList>
    </citation>
    <scope>NUCLEOTIDE SEQUENCE</scope>
</reference>
<dbReference type="EMBL" id="LAZR01058914">
    <property type="protein sequence ID" value="KKK68908.1"/>
    <property type="molecule type" value="Genomic_DNA"/>
</dbReference>
<protein>
    <recommendedName>
        <fullName evidence="2">ISAzo13 family transposase</fullName>
    </recommendedName>
</protein>
<accession>A0A0F8XJ60</accession>
<evidence type="ECO:0008006" key="2">
    <source>
        <dbReference type="Google" id="ProtNLM"/>
    </source>
</evidence>
<sequence>MAVQREKTVEDIRTKYHDISFCLNERSRRMWAATEAKSFGRGGITVVSKGTGIDPKTIRKGLLELDEKQRAPANRIRRTGGGRKKLTKTHNNLLDDLESLVEPDSRGDPESPLRWTSKSTYKLSEELKSEGYNVCQRTVCSLLADLDYSLQSNKKTKEGTNHPDRDAQFQYIYKRVKYFQSHNNPVISVDTKKKENIGEFKNVGREYRKQGTPIKVNGHDFPDKNLGKVSPYGVYDVSKNKGWVNIGISADTAEFAVHSIRCWWYIMGKNTYPRARELLITADCGGSNGHRVRRWKVELQKLATELESKISVCHFPPGTSKWNKIEHKMFSYITKNWRGRPLIT</sequence>
<dbReference type="Pfam" id="PF07592">
    <property type="entry name" value="DDE_Tnp_ISAZ013"/>
    <property type="match status" value="1"/>
</dbReference>
<comment type="caution">
    <text evidence="1">The sequence shown here is derived from an EMBL/GenBank/DDBJ whole genome shotgun (WGS) entry which is preliminary data.</text>
</comment>
<feature type="non-terminal residue" evidence="1">
    <location>
        <position position="344"/>
    </location>
</feature>